<dbReference type="GO" id="GO:0000727">
    <property type="term" value="P:double-strand break repair via break-induced replication"/>
    <property type="evidence" value="ECO:0007669"/>
    <property type="project" value="TreeGrafter"/>
</dbReference>
<gene>
    <name evidence="2" type="ORF">TGDOM2_286140</name>
</gene>
<dbReference type="PANTHER" id="PTHR12772">
    <property type="entry name" value="DNA REPLICATION COMPLEX GINS PROTEIN PSF2"/>
    <property type="match status" value="1"/>
</dbReference>
<feature type="compositionally biased region" description="Low complexity" evidence="1">
    <location>
        <begin position="129"/>
        <end position="159"/>
    </location>
</feature>
<feature type="region of interest" description="Disordered" evidence="1">
    <location>
        <begin position="1"/>
        <end position="220"/>
    </location>
</feature>
<accession>A0A086K6N2</accession>
<evidence type="ECO:0000313" key="2">
    <source>
        <dbReference type="EMBL" id="KFG40050.1"/>
    </source>
</evidence>
<name>A0A086K6N2_TOXGO</name>
<proteinExistence type="predicted"/>
<dbReference type="GO" id="GO:0006260">
    <property type="term" value="P:DNA replication"/>
    <property type="evidence" value="ECO:0007669"/>
    <property type="project" value="InterPro"/>
</dbReference>
<dbReference type="Gene3D" id="1.20.58.1020">
    <property type="match status" value="1"/>
</dbReference>
<feature type="compositionally biased region" description="Basic and acidic residues" evidence="1">
    <location>
        <begin position="169"/>
        <end position="185"/>
    </location>
</feature>
<dbReference type="PANTHER" id="PTHR12772:SF0">
    <property type="entry name" value="DNA REPLICATION COMPLEX GINS PROTEIN PSF2"/>
    <property type="match status" value="1"/>
</dbReference>
<protein>
    <submittedName>
        <fullName evidence="2">GINS complex protein</fullName>
    </submittedName>
</protein>
<dbReference type="InterPro" id="IPR007257">
    <property type="entry name" value="GINS_Psf2"/>
</dbReference>
<reference evidence="2 3" key="1">
    <citation type="submission" date="2014-02" db="EMBL/GenBank/DDBJ databases">
        <authorList>
            <person name="Sibley D."/>
            <person name="Venepally P."/>
            <person name="Karamycheva S."/>
            <person name="Hadjithomas M."/>
            <person name="Khan A."/>
            <person name="Brunk B."/>
            <person name="Roos D."/>
            <person name="Caler E."/>
            <person name="Lorenzi H."/>
        </authorList>
    </citation>
    <scope>NUCLEOTIDE SEQUENCE [LARGE SCALE GENOMIC DNA]</scope>
    <source>
        <strain evidence="2 3">GAB2-2007-GAL-DOM2</strain>
    </source>
</reference>
<organism evidence="2 3">
    <name type="scientific">Toxoplasma gondii GAB2-2007-GAL-DOM2</name>
    <dbReference type="NCBI Taxonomy" id="1130820"/>
    <lineage>
        <taxon>Eukaryota</taxon>
        <taxon>Sar</taxon>
        <taxon>Alveolata</taxon>
        <taxon>Apicomplexa</taxon>
        <taxon>Conoidasida</taxon>
        <taxon>Coccidia</taxon>
        <taxon>Eucoccidiorida</taxon>
        <taxon>Eimeriorina</taxon>
        <taxon>Sarcocystidae</taxon>
        <taxon>Toxoplasma</taxon>
    </lineage>
</organism>
<dbReference type="SUPFAM" id="SSF158573">
    <property type="entry name" value="GINS helical bundle-like"/>
    <property type="match status" value="1"/>
</dbReference>
<feature type="compositionally biased region" description="Basic and acidic residues" evidence="1">
    <location>
        <begin position="194"/>
        <end position="211"/>
    </location>
</feature>
<comment type="caution">
    <text evidence="2">The sequence shown here is derived from an EMBL/GenBank/DDBJ whole genome shotgun (WGS) entry which is preliminary data.</text>
</comment>
<dbReference type="Proteomes" id="UP000028837">
    <property type="component" value="Unassembled WGS sequence"/>
</dbReference>
<evidence type="ECO:0000313" key="3">
    <source>
        <dbReference type="Proteomes" id="UP000028837"/>
    </source>
</evidence>
<dbReference type="AlphaFoldDB" id="A0A086K6N2"/>
<dbReference type="VEuPathDB" id="ToxoDB:TGDOM2_286140"/>
<feature type="compositionally biased region" description="Low complexity" evidence="1">
    <location>
        <begin position="101"/>
        <end position="113"/>
    </location>
</feature>
<dbReference type="EMBL" id="AHZU02000798">
    <property type="protein sequence ID" value="KFG40050.1"/>
    <property type="molecule type" value="Genomic_DNA"/>
</dbReference>
<sequence>MKRSTSGEDPLAFLAGRKKRNQNQSSSLFFQDSRRGSVSSQRATGGAFQPTPRSSHDRGFSRHTAGSRSDTPRASSSQPDSSQSSQSSSSQSQSSHRRGSVSRSAGRPGAGASFGLQRRRRRPSEDGDSAPSSQSSSGASHLPSSLSGLGGSAFSQSSGVHSDAATPQRGREETDRSSRARHEFRSVASSGSVRGDRDGTVSSHDKARGGRDTPPATPVDVVLEEARAPERSMDDCFPVLVELPARGAAHLCNLGFHLLADDQLQRHLDSVLEWELEQSQRVPTGVTNGIHQASFDRLRGVLRLLCSYEGSSYKSPLPLSQEEDRDNREGCGFLVLPRKNGGERAVFVGHQELRGATLVRKETAAGLIEKIIQGGRFGDRSQESSLDLEVWPLRRSTEFLARRRSAFGSALDSLLMFRASSLCVIPCQLIMPLPSLDLQAVEGFELEEVAPGQLLLLPAWCAQVLYRRRLADVYLPRFLTAEQLKQTLSREEKMKEELSDLPESFFDIANLILFNPLLQPRGAEFDGEKERGLVLQIWDRRQTKISQIISRHRASDDRIAVTNIQPSETFLLSHVRFEAEDEVLGA</sequence>
<feature type="compositionally biased region" description="Low complexity" evidence="1">
    <location>
        <begin position="72"/>
        <end position="94"/>
    </location>
</feature>
<dbReference type="GO" id="GO:0000811">
    <property type="term" value="C:GINS complex"/>
    <property type="evidence" value="ECO:0007669"/>
    <property type="project" value="TreeGrafter"/>
</dbReference>
<dbReference type="OrthoDB" id="330221at2759"/>
<evidence type="ECO:0000256" key="1">
    <source>
        <dbReference type="SAM" id="MobiDB-lite"/>
    </source>
</evidence>
<feature type="compositionally biased region" description="Polar residues" evidence="1">
    <location>
        <begin position="22"/>
        <end position="43"/>
    </location>
</feature>
<dbReference type="InterPro" id="IPR036224">
    <property type="entry name" value="GINS_bundle-like_dom_sf"/>
</dbReference>